<dbReference type="PANTHER" id="PTHR11941">
    <property type="entry name" value="ENOYL-COA HYDRATASE-RELATED"/>
    <property type="match status" value="1"/>
</dbReference>
<name>A0A6J6NL16_9ZZZZ</name>
<evidence type="ECO:0000256" key="1">
    <source>
        <dbReference type="ARBA" id="ARBA00005254"/>
    </source>
</evidence>
<dbReference type="EMBL" id="CAEZWW010000260">
    <property type="protein sequence ID" value="CAB4687177.1"/>
    <property type="molecule type" value="Genomic_DNA"/>
</dbReference>
<dbReference type="CDD" id="cd06558">
    <property type="entry name" value="crotonase-like"/>
    <property type="match status" value="1"/>
</dbReference>
<dbReference type="SUPFAM" id="SSF52096">
    <property type="entry name" value="ClpP/crotonase"/>
    <property type="match status" value="1"/>
</dbReference>
<dbReference type="GO" id="GO:0016829">
    <property type="term" value="F:lyase activity"/>
    <property type="evidence" value="ECO:0007669"/>
    <property type="project" value="UniProtKB-KW"/>
</dbReference>
<dbReference type="InterPro" id="IPR001753">
    <property type="entry name" value="Enoyl-CoA_hydra/iso"/>
</dbReference>
<dbReference type="GO" id="GO:0006635">
    <property type="term" value="P:fatty acid beta-oxidation"/>
    <property type="evidence" value="ECO:0007669"/>
    <property type="project" value="TreeGrafter"/>
</dbReference>
<dbReference type="PANTHER" id="PTHR11941:SF169">
    <property type="entry name" value="(7AS)-7A-METHYL-1,5-DIOXO-2,3,5,6,7,7A-HEXAHYDRO-1H-INDENE-CARBOXYL-COA HYDROLASE"/>
    <property type="match status" value="1"/>
</dbReference>
<evidence type="ECO:0000313" key="4">
    <source>
        <dbReference type="EMBL" id="CAB4687177.1"/>
    </source>
</evidence>
<comment type="similarity">
    <text evidence="1">Belongs to the enoyl-CoA hydratase/isomerase family.</text>
</comment>
<accession>A0A6J6NL16</accession>
<protein>
    <submittedName>
        <fullName evidence="4">Unannotated protein</fullName>
    </submittedName>
</protein>
<organism evidence="4">
    <name type="scientific">freshwater metagenome</name>
    <dbReference type="NCBI Taxonomy" id="449393"/>
    <lineage>
        <taxon>unclassified sequences</taxon>
        <taxon>metagenomes</taxon>
        <taxon>ecological metagenomes</taxon>
    </lineage>
</organism>
<dbReference type="PROSITE" id="PS00166">
    <property type="entry name" value="ENOYL_COA_HYDRATASE"/>
    <property type="match status" value="1"/>
</dbReference>
<gene>
    <name evidence="4" type="ORF">UFOPK2310_01576</name>
</gene>
<evidence type="ECO:0000256" key="3">
    <source>
        <dbReference type="ARBA" id="ARBA00023239"/>
    </source>
</evidence>
<dbReference type="InterPro" id="IPR029045">
    <property type="entry name" value="ClpP/crotonase-like_dom_sf"/>
</dbReference>
<evidence type="ECO:0000256" key="2">
    <source>
        <dbReference type="ARBA" id="ARBA00023098"/>
    </source>
</evidence>
<proteinExistence type="inferred from homology"/>
<dbReference type="Pfam" id="PF00378">
    <property type="entry name" value="ECH_1"/>
    <property type="match status" value="1"/>
</dbReference>
<reference evidence="4" key="1">
    <citation type="submission" date="2020-05" db="EMBL/GenBank/DDBJ databases">
        <authorList>
            <person name="Chiriac C."/>
            <person name="Salcher M."/>
            <person name="Ghai R."/>
            <person name="Kavagutti S V."/>
        </authorList>
    </citation>
    <scope>NUCLEOTIDE SEQUENCE</scope>
</reference>
<keyword evidence="3" id="KW-0456">Lyase</keyword>
<sequence length="262" mass="28121">MSDNFTEFDGVRIQRRDQVLHVTLANPAHRNAQSPATWRRLASVESYVTDEVRAVVLTGEGLSFCAGLDRRMLSPEGIEGEESLISLASSESAKIDEFITIFQSAFTWWSETPAITVAAVQGHAIGAGFQLALACDLIVAADNALFAMRETSLGLVPDLTGTSRLVKRVGYSKALEICSTGRFVDADEAVRIGIALSAVPLEELGHHTDTVVASLMTAPAGAVRELKSLLRAAEVNSPAEQHRAERVAQANRFADLNAAMEG</sequence>
<dbReference type="AlphaFoldDB" id="A0A6J6NL16"/>
<keyword evidence="2" id="KW-0443">Lipid metabolism</keyword>
<dbReference type="Gene3D" id="3.90.226.10">
    <property type="entry name" value="2-enoyl-CoA Hydratase, Chain A, domain 1"/>
    <property type="match status" value="1"/>
</dbReference>
<dbReference type="InterPro" id="IPR018376">
    <property type="entry name" value="Enoyl-CoA_hyd/isom_CS"/>
</dbReference>